<evidence type="ECO:0000313" key="9">
    <source>
        <dbReference type="EMBL" id="CAF4480888.1"/>
    </source>
</evidence>
<gene>
    <name evidence="4" type="ORF">FME351_LOCUS378</name>
    <name evidence="6" type="ORF">GRG538_LOCUS9330</name>
    <name evidence="8" type="ORF">HFQ381_LOCUS20626</name>
    <name evidence="5" type="ORF">KIK155_LOCUS4865</name>
    <name evidence="3" type="ORF">LUA448_LOCUS2</name>
    <name evidence="10" type="ORF">QYT958_LOCUS4863</name>
    <name evidence="2" type="ORF">TIS948_LOCUS10154</name>
    <name evidence="11" type="ORF">TOA249_LOCUS13651</name>
    <name evidence="9" type="ORF">TSG867_LOCUS19481</name>
    <name evidence="7" type="ORF">UJA718_LOCUS2976</name>
</gene>
<evidence type="ECO:0000256" key="1">
    <source>
        <dbReference type="SAM" id="Phobius"/>
    </source>
</evidence>
<evidence type="ECO:0000313" key="11">
    <source>
        <dbReference type="EMBL" id="CAF4646262.1"/>
    </source>
</evidence>
<dbReference type="EMBL" id="CAJOBS010000815">
    <property type="protein sequence ID" value="CAF4646262.1"/>
    <property type="molecule type" value="Genomic_DNA"/>
</dbReference>
<name>A0A817PDS0_9BILA</name>
<evidence type="ECO:0000313" key="4">
    <source>
        <dbReference type="EMBL" id="CAF3310774.1"/>
    </source>
</evidence>
<organism evidence="3 12">
    <name type="scientific">Rotaria socialis</name>
    <dbReference type="NCBI Taxonomy" id="392032"/>
    <lineage>
        <taxon>Eukaryota</taxon>
        <taxon>Metazoa</taxon>
        <taxon>Spiralia</taxon>
        <taxon>Gnathifera</taxon>
        <taxon>Rotifera</taxon>
        <taxon>Eurotatoria</taxon>
        <taxon>Bdelloidea</taxon>
        <taxon>Philodinida</taxon>
        <taxon>Philodinidae</taxon>
        <taxon>Rotaria</taxon>
    </lineage>
</organism>
<dbReference type="Proteomes" id="UP000663869">
    <property type="component" value="Unassembled WGS sequence"/>
</dbReference>
<dbReference type="OrthoDB" id="10005579at2759"/>
<dbReference type="CDD" id="cd22823">
    <property type="entry name" value="Gal_Rha_Lectin"/>
    <property type="match status" value="1"/>
</dbReference>
<evidence type="ECO:0000313" key="2">
    <source>
        <dbReference type="EMBL" id="CAF3159228.1"/>
    </source>
</evidence>
<evidence type="ECO:0000313" key="12">
    <source>
        <dbReference type="Proteomes" id="UP000663833"/>
    </source>
</evidence>
<keyword evidence="13" id="KW-1185">Reference proteome</keyword>
<evidence type="ECO:0008006" key="14">
    <source>
        <dbReference type="Google" id="ProtNLM"/>
    </source>
</evidence>
<dbReference type="EMBL" id="CAJNYD010000001">
    <property type="protein sequence ID" value="CAF3163164.1"/>
    <property type="molecule type" value="Genomic_DNA"/>
</dbReference>
<keyword evidence="1" id="KW-0812">Transmembrane</keyword>
<comment type="caution">
    <text evidence="3">The sequence shown here is derived from an EMBL/GenBank/DDBJ whole genome shotgun (WGS) entry which is preliminary data.</text>
</comment>
<dbReference type="Proteomes" id="UP000663825">
    <property type="component" value="Unassembled WGS sequence"/>
</dbReference>
<protein>
    <recommendedName>
        <fullName evidence="14">SUEL-type lectin domain-containing protein</fullName>
    </recommendedName>
</protein>
<dbReference type="Proteomes" id="UP000663862">
    <property type="component" value="Unassembled WGS sequence"/>
</dbReference>
<evidence type="ECO:0000313" key="7">
    <source>
        <dbReference type="EMBL" id="CAF4142415.1"/>
    </source>
</evidence>
<evidence type="ECO:0000313" key="10">
    <source>
        <dbReference type="EMBL" id="CAF4503309.1"/>
    </source>
</evidence>
<dbReference type="EMBL" id="CAJNYV010000528">
    <property type="protein sequence ID" value="CAF3365204.1"/>
    <property type="molecule type" value="Genomic_DNA"/>
</dbReference>
<dbReference type="EMBL" id="CAJNYT010001080">
    <property type="protein sequence ID" value="CAF3393405.1"/>
    <property type="molecule type" value="Genomic_DNA"/>
</dbReference>
<dbReference type="EMBL" id="CAJOBR010000387">
    <property type="protein sequence ID" value="CAF4503309.1"/>
    <property type="molecule type" value="Genomic_DNA"/>
</dbReference>
<dbReference type="Proteomes" id="UP000663865">
    <property type="component" value="Unassembled WGS sequence"/>
</dbReference>
<accession>A0A817PDS0</accession>
<dbReference type="EMBL" id="CAJNXB010001356">
    <property type="protein sequence ID" value="CAF3159228.1"/>
    <property type="molecule type" value="Genomic_DNA"/>
</dbReference>
<feature type="transmembrane region" description="Helical" evidence="1">
    <location>
        <begin position="168"/>
        <end position="189"/>
    </location>
</feature>
<dbReference type="Proteomes" id="UP000663872">
    <property type="component" value="Unassembled WGS sequence"/>
</dbReference>
<dbReference type="Proteomes" id="UP000663833">
    <property type="component" value="Unassembled WGS sequence"/>
</dbReference>
<dbReference type="EMBL" id="CAJOBO010001779">
    <property type="protein sequence ID" value="CAF4408553.1"/>
    <property type="molecule type" value="Genomic_DNA"/>
</dbReference>
<reference evidence="3" key="1">
    <citation type="submission" date="2021-02" db="EMBL/GenBank/DDBJ databases">
        <authorList>
            <person name="Nowell W R."/>
        </authorList>
    </citation>
    <scope>NUCLEOTIDE SEQUENCE</scope>
</reference>
<proteinExistence type="predicted"/>
<evidence type="ECO:0000313" key="3">
    <source>
        <dbReference type="EMBL" id="CAF3163164.1"/>
    </source>
</evidence>
<dbReference type="AlphaFoldDB" id="A0A817PDS0"/>
<evidence type="ECO:0000313" key="13">
    <source>
        <dbReference type="Proteomes" id="UP000663873"/>
    </source>
</evidence>
<evidence type="ECO:0000313" key="6">
    <source>
        <dbReference type="EMBL" id="CAF3393405.1"/>
    </source>
</evidence>
<evidence type="ECO:0000313" key="5">
    <source>
        <dbReference type="EMBL" id="CAF3365204.1"/>
    </source>
</evidence>
<dbReference type="Proteomes" id="UP000663848">
    <property type="component" value="Unassembled WGS sequence"/>
</dbReference>
<dbReference type="Proteomes" id="UP000663838">
    <property type="component" value="Unassembled WGS sequence"/>
</dbReference>
<dbReference type="Proteomes" id="UP000663873">
    <property type="component" value="Unassembled WGS sequence"/>
</dbReference>
<dbReference type="EMBL" id="CAJOBP010000213">
    <property type="protein sequence ID" value="CAF4142415.1"/>
    <property type="molecule type" value="Genomic_DNA"/>
</dbReference>
<sequence length="289" mass="34544">MLNNSNSFESNEYFIDTCCSFNKDDKINLSCRRNEIIHLNLIEIFYNSNPYCSSEYNCCKYRTNCSRRITKYSNLNCNDKNFCSIDKSCLKIYEPCSNIYGLYGQYITIYYSCLTLNNSYSNRNKPNVETSSYSFPFILKFLTSESTTNKNLIIDKKLLLFNNFKSSILSLISIIFMFLLVMLIIYSLADQIGNKFCRKKYLKKQNKISFENCREEQKQKVESNDLKQINDIYSTKQICQCYQPYYNYKYPYMYYPMSQNERYLHIQRHPTTGQIYSTTYNPYFNHYTN</sequence>
<keyword evidence="1" id="KW-0472">Membrane</keyword>
<dbReference type="EMBL" id="CAJNYU010000007">
    <property type="protein sequence ID" value="CAF3310774.1"/>
    <property type="molecule type" value="Genomic_DNA"/>
</dbReference>
<evidence type="ECO:0000313" key="8">
    <source>
        <dbReference type="EMBL" id="CAF4408553.1"/>
    </source>
</evidence>
<dbReference type="Proteomes" id="UP000663851">
    <property type="component" value="Unassembled WGS sequence"/>
</dbReference>
<keyword evidence="1" id="KW-1133">Transmembrane helix</keyword>
<dbReference type="EMBL" id="CAJOBQ010001365">
    <property type="protein sequence ID" value="CAF4480888.1"/>
    <property type="molecule type" value="Genomic_DNA"/>
</dbReference>